<reference evidence="18" key="1">
    <citation type="submission" date="2023-07" db="EMBL/GenBank/DDBJ databases">
        <title>The carbon used by Thiothrix.</title>
        <authorList>
            <person name="Chen L."/>
        </authorList>
    </citation>
    <scope>NUCLEOTIDE SEQUENCE [LARGE SCALE GENOMIC DNA]</scope>
</reference>
<dbReference type="InterPro" id="IPR001261">
    <property type="entry name" value="ArgE/DapE_CS"/>
</dbReference>
<evidence type="ECO:0000256" key="6">
    <source>
        <dbReference type="ARBA" id="ARBA00022605"/>
    </source>
</evidence>
<dbReference type="Proteomes" id="UP001308005">
    <property type="component" value="Unassembled WGS sequence"/>
</dbReference>
<gene>
    <name evidence="15 17" type="primary">dapE</name>
    <name evidence="17" type="ORF">VSS37_18370</name>
</gene>
<evidence type="ECO:0000313" key="17">
    <source>
        <dbReference type="EMBL" id="MEB4592951.1"/>
    </source>
</evidence>
<keyword evidence="8 15" id="KW-0378">Hydrolase</keyword>
<keyword evidence="9 15" id="KW-0862">Zinc</keyword>
<dbReference type="InterPro" id="IPR002933">
    <property type="entry name" value="Peptidase_M20"/>
</dbReference>
<dbReference type="InterPro" id="IPR036264">
    <property type="entry name" value="Bact_exopeptidase_dim_dom"/>
</dbReference>
<feature type="binding site" evidence="15">
    <location>
        <position position="99"/>
    </location>
    <ligand>
        <name>Zn(2+)</name>
        <dbReference type="ChEBI" id="CHEBI:29105"/>
        <label>2</label>
    </ligand>
</feature>
<keyword evidence="6 15" id="KW-0028">Amino-acid biosynthesis</keyword>
<dbReference type="EMBL" id="JAYMYJ010000145">
    <property type="protein sequence ID" value="MEB4592951.1"/>
    <property type="molecule type" value="Genomic_DNA"/>
</dbReference>
<name>A0ABU6D1N1_9GAMM</name>
<dbReference type="NCBIfam" id="NF009557">
    <property type="entry name" value="PRK13009.1"/>
    <property type="match status" value="1"/>
</dbReference>
<dbReference type="InterPro" id="IPR050072">
    <property type="entry name" value="Peptidase_M20A"/>
</dbReference>
<accession>A0ABU6D1N1</accession>
<evidence type="ECO:0000259" key="16">
    <source>
        <dbReference type="Pfam" id="PF07687"/>
    </source>
</evidence>
<evidence type="ECO:0000256" key="4">
    <source>
        <dbReference type="ARBA" id="ARBA00011921"/>
    </source>
</evidence>
<evidence type="ECO:0000256" key="12">
    <source>
        <dbReference type="ARBA" id="ARBA00023285"/>
    </source>
</evidence>
<evidence type="ECO:0000256" key="1">
    <source>
        <dbReference type="ARBA" id="ARBA00005130"/>
    </source>
</evidence>
<dbReference type="GO" id="GO:0009014">
    <property type="term" value="F:succinyl-diaminopimelate desuccinylase activity"/>
    <property type="evidence" value="ECO:0007669"/>
    <property type="project" value="UniProtKB-EC"/>
</dbReference>
<keyword evidence="12 15" id="KW-0170">Cobalt</keyword>
<evidence type="ECO:0000256" key="8">
    <source>
        <dbReference type="ARBA" id="ARBA00022801"/>
    </source>
</evidence>
<dbReference type="SUPFAM" id="SSF55031">
    <property type="entry name" value="Bacterial exopeptidase dimerisation domain"/>
    <property type="match status" value="1"/>
</dbReference>
<evidence type="ECO:0000256" key="10">
    <source>
        <dbReference type="ARBA" id="ARBA00022915"/>
    </source>
</evidence>
<feature type="active site" description="Proton acceptor" evidence="15">
    <location>
        <position position="133"/>
    </location>
</feature>
<dbReference type="EC" id="3.5.1.18" evidence="4 15"/>
<evidence type="ECO:0000256" key="14">
    <source>
        <dbReference type="ARBA" id="ARBA00051301"/>
    </source>
</evidence>
<dbReference type="PANTHER" id="PTHR43808:SF31">
    <property type="entry name" value="N-ACETYL-L-CITRULLINE DEACETYLASE"/>
    <property type="match status" value="1"/>
</dbReference>
<comment type="function">
    <text evidence="15">Catalyzes the hydrolysis of N-succinyl-L,L-diaminopimelic acid (SDAP), forming succinate and LL-2,6-diaminopimelate (DAP), an intermediate involved in the bacterial biosynthesis of lysine and meso-diaminopimelic acid, an essential component of bacterial cell walls.</text>
</comment>
<dbReference type="NCBIfam" id="TIGR01246">
    <property type="entry name" value="dapE_proteo"/>
    <property type="match status" value="1"/>
</dbReference>
<evidence type="ECO:0000256" key="15">
    <source>
        <dbReference type="HAMAP-Rule" id="MF_01690"/>
    </source>
</evidence>
<dbReference type="PANTHER" id="PTHR43808">
    <property type="entry name" value="ACETYLORNITHINE DEACETYLASE"/>
    <property type="match status" value="1"/>
</dbReference>
<feature type="binding site" evidence="15">
    <location>
        <position position="134"/>
    </location>
    <ligand>
        <name>Zn(2+)</name>
        <dbReference type="ChEBI" id="CHEBI:29105"/>
        <label>2</label>
    </ligand>
</feature>
<comment type="similarity">
    <text evidence="2 15">Belongs to the peptidase M20A family. DapE subfamily.</text>
</comment>
<keyword evidence="11 15" id="KW-0457">Lysine biosynthesis</keyword>
<comment type="subunit">
    <text evidence="3 15">Homodimer.</text>
</comment>
<dbReference type="Pfam" id="PF01546">
    <property type="entry name" value="Peptidase_M20"/>
    <property type="match status" value="1"/>
</dbReference>
<dbReference type="SUPFAM" id="SSF53187">
    <property type="entry name" value="Zn-dependent exopeptidases"/>
    <property type="match status" value="1"/>
</dbReference>
<dbReference type="CDD" id="cd03891">
    <property type="entry name" value="M20_DapE_proteobac"/>
    <property type="match status" value="1"/>
</dbReference>
<comment type="catalytic activity">
    <reaction evidence="14 15">
        <text>N-succinyl-(2S,6S)-2,6-diaminopimelate + H2O = (2S,6S)-2,6-diaminopimelate + succinate</text>
        <dbReference type="Rhea" id="RHEA:22608"/>
        <dbReference type="ChEBI" id="CHEBI:15377"/>
        <dbReference type="ChEBI" id="CHEBI:30031"/>
        <dbReference type="ChEBI" id="CHEBI:57609"/>
        <dbReference type="ChEBI" id="CHEBI:58087"/>
        <dbReference type="EC" id="3.5.1.18"/>
    </reaction>
</comment>
<dbReference type="InterPro" id="IPR005941">
    <property type="entry name" value="DapE_proteobac"/>
</dbReference>
<evidence type="ECO:0000313" key="18">
    <source>
        <dbReference type="Proteomes" id="UP001308005"/>
    </source>
</evidence>
<evidence type="ECO:0000256" key="7">
    <source>
        <dbReference type="ARBA" id="ARBA00022723"/>
    </source>
</evidence>
<dbReference type="HAMAP" id="MF_01690">
    <property type="entry name" value="DapE"/>
    <property type="match status" value="1"/>
</dbReference>
<comment type="cofactor">
    <cofactor evidence="15">
        <name>Zn(2+)</name>
        <dbReference type="ChEBI" id="CHEBI:29105"/>
    </cofactor>
    <cofactor evidence="15">
        <name>Co(2+)</name>
        <dbReference type="ChEBI" id="CHEBI:48828"/>
    </cofactor>
    <text evidence="15">Binds 2 Zn(2+) or Co(2+) ions per subunit.</text>
</comment>
<keyword evidence="10 15" id="KW-0220">Diaminopimelate biosynthesis</keyword>
<comment type="caution">
    <text evidence="17">The sequence shown here is derived from an EMBL/GenBank/DDBJ whole genome shotgun (WGS) entry which is preliminary data.</text>
</comment>
<dbReference type="RefSeq" id="WP_324697524.1">
    <property type="nucleotide sequence ID" value="NZ_JAYMYJ010000145.1"/>
</dbReference>
<feature type="binding site" evidence="15">
    <location>
        <position position="348"/>
    </location>
    <ligand>
        <name>Zn(2+)</name>
        <dbReference type="ChEBI" id="CHEBI:29105"/>
        <label>2</label>
    </ligand>
</feature>
<dbReference type="InterPro" id="IPR011650">
    <property type="entry name" value="Peptidase_M20_dimer"/>
</dbReference>
<keyword evidence="7 15" id="KW-0479">Metal-binding</keyword>
<dbReference type="Gene3D" id="3.40.630.10">
    <property type="entry name" value="Zn peptidases"/>
    <property type="match status" value="2"/>
</dbReference>
<evidence type="ECO:0000256" key="13">
    <source>
        <dbReference type="ARBA" id="ARBA00031891"/>
    </source>
</evidence>
<evidence type="ECO:0000256" key="11">
    <source>
        <dbReference type="ARBA" id="ARBA00023154"/>
    </source>
</evidence>
<evidence type="ECO:0000256" key="3">
    <source>
        <dbReference type="ARBA" id="ARBA00011738"/>
    </source>
</evidence>
<dbReference type="Pfam" id="PF07687">
    <property type="entry name" value="M20_dimer"/>
    <property type="match status" value="1"/>
</dbReference>
<proteinExistence type="inferred from homology"/>
<protein>
    <recommendedName>
        <fullName evidence="5 15">Succinyl-diaminopimelate desuccinylase</fullName>
        <shortName evidence="15">SDAP desuccinylase</shortName>
        <ecNumber evidence="4 15">3.5.1.18</ecNumber>
    </recommendedName>
    <alternativeName>
        <fullName evidence="13 15">N-succinyl-LL-2,6-diaminoheptanedioate amidohydrolase</fullName>
    </alternativeName>
</protein>
<evidence type="ECO:0000256" key="5">
    <source>
        <dbReference type="ARBA" id="ARBA00022391"/>
    </source>
</evidence>
<evidence type="ECO:0000256" key="2">
    <source>
        <dbReference type="ARBA" id="ARBA00006746"/>
    </source>
</evidence>
<evidence type="ECO:0000256" key="9">
    <source>
        <dbReference type="ARBA" id="ARBA00022833"/>
    </source>
</evidence>
<feature type="binding site" evidence="15">
    <location>
        <position position="66"/>
    </location>
    <ligand>
        <name>Zn(2+)</name>
        <dbReference type="ChEBI" id="CHEBI:29105"/>
        <label>1</label>
    </ligand>
</feature>
<dbReference type="PROSITE" id="PS00759">
    <property type="entry name" value="ARGE_DAPE_CPG2_2"/>
    <property type="match status" value="1"/>
</dbReference>
<comment type="pathway">
    <text evidence="1 15">Amino-acid biosynthesis; L-lysine biosynthesis via DAP pathway; LL-2,6-diaminopimelate from (S)-tetrahydrodipicolinate (succinylase route): step 3/3.</text>
</comment>
<feature type="binding site" evidence="15">
    <location>
        <position position="162"/>
    </location>
    <ligand>
        <name>Zn(2+)</name>
        <dbReference type="ChEBI" id="CHEBI:29105"/>
        <label>1</label>
    </ligand>
</feature>
<feature type="binding site" evidence="15">
    <location>
        <position position="99"/>
    </location>
    <ligand>
        <name>Zn(2+)</name>
        <dbReference type="ChEBI" id="CHEBI:29105"/>
        <label>1</label>
    </ligand>
</feature>
<keyword evidence="18" id="KW-1185">Reference proteome</keyword>
<feature type="domain" description="Peptidase M20 dimerisation" evidence="16">
    <location>
        <begin position="175"/>
        <end position="282"/>
    </location>
</feature>
<organism evidence="17 18">
    <name type="scientific">Candidatus Thiothrix phosphatis</name>
    <dbReference type="NCBI Taxonomy" id="3112415"/>
    <lineage>
        <taxon>Bacteria</taxon>
        <taxon>Pseudomonadati</taxon>
        <taxon>Pseudomonadota</taxon>
        <taxon>Gammaproteobacteria</taxon>
        <taxon>Thiotrichales</taxon>
        <taxon>Thiotrichaceae</taxon>
        <taxon>Thiothrix</taxon>
    </lineage>
</organism>
<reference evidence="17 18" key="2">
    <citation type="submission" date="2024-01" db="EMBL/GenBank/DDBJ databases">
        <authorList>
            <person name="Xie X."/>
        </authorList>
    </citation>
    <scope>NUCLEOTIDE SEQUENCE [LARGE SCALE GENOMIC DNA]</scope>
    <source>
        <strain evidence="17">SCUT-1</strain>
    </source>
</reference>
<feature type="active site" evidence="15">
    <location>
        <position position="68"/>
    </location>
</feature>
<sequence length="374" mass="40221">MSATLKLAVDLISRPSVTPLDEGCQQLLAERLAPLGFVAEHMRFGDVDNLWLRRGTTSPVFCFAGHTDVVPTGPLDAWDSPPFQPEIRDGMLYGRGAADMKGSIAAFVVAAETFVREHPHHQGSIAFLITSDEEGPSINGTVKVVEALEKRNEKIDWCLVGEPSSTCCVGDVVKNGRRGSLNGILTVIGQQGHVAYPHLADNPIHRAAPALAELAGMEWDKGNEFFPPTSFQISNIHGGTGANNVIPGTVTAEFNFRFSTEQTDAGLREQVGAILQQHKLRYDLAWTLSGNPFLTTRGALVDAGIEAIGSVNGQETELSTSGGTSDGRFIAPTGAQVMELGPVNKTIHKVNECVSVADLEALTIIYRKILERLL</sequence>